<dbReference type="AlphaFoldDB" id="A0A426WZT7"/>
<proteinExistence type="predicted"/>
<evidence type="ECO:0000256" key="1">
    <source>
        <dbReference type="SAM" id="MobiDB-lite"/>
    </source>
</evidence>
<feature type="region of interest" description="Disordered" evidence="1">
    <location>
        <begin position="1"/>
        <end position="27"/>
    </location>
</feature>
<sequence length="128" mass="13972">MHLLDCDPSPMQSPLHPSRYVHKPKDTDKDEYFTEHLVYIVVRDIMCEAGAGGEGRVYGTVEDRCGGDGGGEQHLDGDDAVELADEPLPEVVLAEGQPRVERPGLDDASTRSYPYIIFDALSSSSPIV</sequence>
<name>A0A426WZT7_ENSVE</name>
<gene>
    <name evidence="2" type="ORF">B296_00058918</name>
</gene>
<evidence type="ECO:0000313" key="3">
    <source>
        <dbReference type="Proteomes" id="UP000287651"/>
    </source>
</evidence>
<organism evidence="2 3">
    <name type="scientific">Ensete ventricosum</name>
    <name type="common">Abyssinian banana</name>
    <name type="synonym">Musa ensete</name>
    <dbReference type="NCBI Taxonomy" id="4639"/>
    <lineage>
        <taxon>Eukaryota</taxon>
        <taxon>Viridiplantae</taxon>
        <taxon>Streptophyta</taxon>
        <taxon>Embryophyta</taxon>
        <taxon>Tracheophyta</taxon>
        <taxon>Spermatophyta</taxon>
        <taxon>Magnoliopsida</taxon>
        <taxon>Liliopsida</taxon>
        <taxon>Zingiberales</taxon>
        <taxon>Musaceae</taxon>
        <taxon>Ensete</taxon>
    </lineage>
</organism>
<dbReference type="EMBL" id="AMZH03030867">
    <property type="protein sequence ID" value="RRT32730.1"/>
    <property type="molecule type" value="Genomic_DNA"/>
</dbReference>
<dbReference type="Proteomes" id="UP000287651">
    <property type="component" value="Unassembled WGS sequence"/>
</dbReference>
<protein>
    <submittedName>
        <fullName evidence="2">Uncharacterized protein</fullName>
    </submittedName>
</protein>
<comment type="caution">
    <text evidence="2">The sequence shown here is derived from an EMBL/GenBank/DDBJ whole genome shotgun (WGS) entry which is preliminary data.</text>
</comment>
<reference evidence="2 3" key="1">
    <citation type="journal article" date="2014" name="Agronomy (Basel)">
        <title>A Draft Genome Sequence for Ensete ventricosum, the Drought-Tolerant Tree Against Hunger.</title>
        <authorList>
            <person name="Harrison J."/>
            <person name="Moore K.A."/>
            <person name="Paszkiewicz K."/>
            <person name="Jones T."/>
            <person name="Grant M."/>
            <person name="Ambacheew D."/>
            <person name="Muzemil S."/>
            <person name="Studholme D.J."/>
        </authorList>
    </citation>
    <scope>NUCLEOTIDE SEQUENCE [LARGE SCALE GENOMIC DNA]</scope>
</reference>
<evidence type="ECO:0000313" key="2">
    <source>
        <dbReference type="EMBL" id="RRT32730.1"/>
    </source>
</evidence>
<accession>A0A426WZT7</accession>